<evidence type="ECO:0000256" key="1">
    <source>
        <dbReference type="SAM" id="MobiDB-lite"/>
    </source>
</evidence>
<evidence type="ECO:0000256" key="2">
    <source>
        <dbReference type="SAM" id="SignalP"/>
    </source>
</evidence>
<dbReference type="AlphaFoldDB" id="A0A4E9EGZ1"/>
<reference evidence="3" key="1">
    <citation type="submission" date="2019-04" db="EMBL/GenBank/DDBJ databases">
        <authorList>
            <person name="Melise S."/>
            <person name="Noan J."/>
            <person name="Okalmin O."/>
        </authorList>
    </citation>
    <scope>NUCLEOTIDE SEQUENCE</scope>
    <source>
        <strain evidence="3">FN9</strain>
    </source>
</reference>
<evidence type="ECO:0008006" key="4">
    <source>
        <dbReference type="Google" id="ProtNLM"/>
    </source>
</evidence>
<feature type="chain" id="PRO_5026051677" description="Ecp2 effector protein domain-containing protein" evidence="2">
    <location>
        <begin position="23"/>
        <end position="316"/>
    </location>
</feature>
<feature type="compositionally biased region" description="Polar residues" evidence="1">
    <location>
        <begin position="112"/>
        <end position="137"/>
    </location>
</feature>
<protein>
    <recommendedName>
        <fullName evidence="4">Ecp2 effector protein domain-containing protein</fullName>
    </recommendedName>
</protein>
<evidence type="ECO:0000313" key="3">
    <source>
        <dbReference type="EMBL" id="VIO62208.1"/>
    </source>
</evidence>
<sequence>MHPFLWLPIYALLCVACDVSNGHSVLTSRVEQTTVQEVTLSLTDSTAEEFERPTRWPDPDEPLCICQTHSDLPYSLDGTTASAATASGDKITGLSPTEETADGTADGPTDIDSGSGTSHPTSVEHTSYLETYAITKTNGKEQSSDATKTLVDGASASETESKENDGSVTTTDTNQPPPPTTTLIRSKTMPSEEAVSDHKVDPEKGEIQQWPVCNDGNTGSSRAVASRMASAKSFCDQFREAPLTLEGWHKTSSESGTVFGVNFSKYSSQRCSGYKVDDVVCWQHLAKVERLCGKFGGFVIGDCVLVWADSNLDTAV</sequence>
<keyword evidence="2" id="KW-0732">Signal</keyword>
<organism evidence="3">
    <name type="scientific">Gibberella zeae</name>
    <name type="common">Wheat head blight fungus</name>
    <name type="synonym">Fusarium graminearum</name>
    <dbReference type="NCBI Taxonomy" id="5518"/>
    <lineage>
        <taxon>Eukaryota</taxon>
        <taxon>Fungi</taxon>
        <taxon>Dikarya</taxon>
        <taxon>Ascomycota</taxon>
        <taxon>Pezizomycotina</taxon>
        <taxon>Sordariomycetes</taxon>
        <taxon>Hypocreomycetidae</taxon>
        <taxon>Hypocreales</taxon>
        <taxon>Nectriaceae</taxon>
        <taxon>Fusarium</taxon>
    </lineage>
</organism>
<feature type="signal peptide" evidence="2">
    <location>
        <begin position="1"/>
        <end position="22"/>
    </location>
</feature>
<feature type="compositionally biased region" description="Basic and acidic residues" evidence="1">
    <location>
        <begin position="195"/>
        <end position="206"/>
    </location>
</feature>
<feature type="region of interest" description="Disordered" evidence="1">
    <location>
        <begin position="86"/>
        <end position="214"/>
    </location>
</feature>
<accession>A0A4E9EGZ1</accession>
<name>A0A4E9EGZ1_GIBZA</name>
<dbReference type="EMBL" id="CAAKMV010000160">
    <property type="protein sequence ID" value="VIO62208.1"/>
    <property type="molecule type" value="Genomic_DNA"/>
</dbReference>
<proteinExistence type="predicted"/>
<gene>
    <name evidence="3" type="ORF">FUG_LOCUS471382</name>
</gene>